<dbReference type="Proteomes" id="UP000319313">
    <property type="component" value="Unassembled WGS sequence"/>
</dbReference>
<name>A0A552E758_MICAE</name>
<protein>
    <submittedName>
        <fullName evidence="1">Uncharacterized protein</fullName>
    </submittedName>
</protein>
<dbReference type="EMBL" id="SFBL01000001">
    <property type="protein sequence ID" value="TRU30345.1"/>
    <property type="molecule type" value="Genomic_DNA"/>
</dbReference>
<evidence type="ECO:0000313" key="2">
    <source>
        <dbReference type="Proteomes" id="UP000319313"/>
    </source>
</evidence>
<accession>A0A552E758</accession>
<proteinExistence type="predicted"/>
<dbReference type="AlphaFoldDB" id="A0A552E758"/>
<organism evidence="1 2">
    <name type="scientific">Microcystis aeruginosa Ma_SC_T_19800800_S464</name>
    <dbReference type="NCBI Taxonomy" id="2486257"/>
    <lineage>
        <taxon>Bacteria</taxon>
        <taxon>Bacillati</taxon>
        <taxon>Cyanobacteriota</taxon>
        <taxon>Cyanophyceae</taxon>
        <taxon>Oscillatoriophycideae</taxon>
        <taxon>Chroococcales</taxon>
        <taxon>Microcystaceae</taxon>
        <taxon>Microcystis</taxon>
    </lineage>
</organism>
<comment type="caution">
    <text evidence="1">The sequence shown here is derived from an EMBL/GenBank/DDBJ whole genome shotgun (WGS) entry which is preliminary data.</text>
</comment>
<gene>
    <name evidence="1" type="ORF">EWV81_00320</name>
</gene>
<reference evidence="1 2" key="1">
    <citation type="submission" date="2019-01" db="EMBL/GenBank/DDBJ databases">
        <title>Coherence of Microcystis species and biogeography revealed through population genomics.</title>
        <authorList>
            <person name="Perez-Carrascal O.M."/>
            <person name="Terrat Y."/>
            <person name="Giani A."/>
            <person name="Fortin N."/>
            <person name="Tromas N."/>
            <person name="Shapiro B.J."/>
        </authorList>
    </citation>
    <scope>NUCLEOTIDE SEQUENCE [LARGE SCALE GENOMIC DNA]</scope>
    <source>
        <strain evidence="1">Ma_SC_T_19800800_S464</strain>
    </source>
</reference>
<evidence type="ECO:0000313" key="1">
    <source>
        <dbReference type="EMBL" id="TRU30345.1"/>
    </source>
</evidence>
<sequence length="60" mass="6656">MTLTPRLLPSNPPYYELFSPLFKGGWGGSNLKSIFNLIITSYLGSQILEKNQATTVAPLR</sequence>